<evidence type="ECO:0000313" key="3">
    <source>
        <dbReference type="Proteomes" id="UP001143309"/>
    </source>
</evidence>
<dbReference type="AlphaFoldDB" id="A0A9W6JMR4"/>
<evidence type="ECO:0000256" key="1">
    <source>
        <dbReference type="SAM" id="SignalP"/>
    </source>
</evidence>
<protein>
    <recommendedName>
        <fullName evidence="4">DUF2380 domain-containing protein</fullName>
    </recommendedName>
</protein>
<comment type="caution">
    <text evidence="2">The sequence shown here is derived from an EMBL/GenBank/DDBJ whole genome shotgun (WGS) entry which is preliminary data.</text>
</comment>
<keyword evidence="3" id="KW-1185">Reference proteome</keyword>
<proteinExistence type="predicted"/>
<gene>
    <name evidence="2" type="ORF">GCM10008174_22160</name>
</gene>
<keyword evidence="1" id="KW-0732">Signal</keyword>
<dbReference type="Pfam" id="PF11684">
    <property type="entry name" value="DUF3280"/>
    <property type="match status" value="1"/>
</dbReference>
<organism evidence="2 3">
    <name type="scientific">Methylopila turkensis</name>
    <dbReference type="NCBI Taxonomy" id="1437816"/>
    <lineage>
        <taxon>Bacteria</taxon>
        <taxon>Pseudomonadati</taxon>
        <taxon>Pseudomonadota</taxon>
        <taxon>Alphaproteobacteria</taxon>
        <taxon>Hyphomicrobiales</taxon>
        <taxon>Methylopilaceae</taxon>
        <taxon>Methylopila</taxon>
    </lineage>
</organism>
<dbReference type="InterPro" id="IPR021698">
    <property type="entry name" value="DUF3280"/>
</dbReference>
<feature type="chain" id="PRO_5040881635" description="DUF2380 domain-containing protein" evidence="1">
    <location>
        <begin position="24"/>
        <end position="174"/>
    </location>
</feature>
<dbReference type="EMBL" id="BSFL01000002">
    <property type="protein sequence ID" value="GLK80475.1"/>
    <property type="molecule type" value="Genomic_DNA"/>
</dbReference>
<dbReference type="Proteomes" id="UP001143309">
    <property type="component" value="Unassembled WGS sequence"/>
</dbReference>
<feature type="signal peptide" evidence="1">
    <location>
        <begin position="1"/>
        <end position="23"/>
    </location>
</feature>
<name>A0A9W6JMR4_9HYPH</name>
<dbReference type="RefSeq" id="WP_271200934.1">
    <property type="nucleotide sequence ID" value="NZ_BSFL01000002.1"/>
</dbReference>
<evidence type="ECO:0000313" key="2">
    <source>
        <dbReference type="EMBL" id="GLK80475.1"/>
    </source>
</evidence>
<evidence type="ECO:0008006" key="4">
    <source>
        <dbReference type="Google" id="ProtNLM"/>
    </source>
</evidence>
<reference evidence="2" key="1">
    <citation type="journal article" date="2014" name="Int. J. Syst. Evol. Microbiol.">
        <title>Complete genome sequence of Corynebacterium casei LMG S-19264T (=DSM 44701T), isolated from a smear-ripened cheese.</title>
        <authorList>
            <consortium name="US DOE Joint Genome Institute (JGI-PGF)"/>
            <person name="Walter F."/>
            <person name="Albersmeier A."/>
            <person name="Kalinowski J."/>
            <person name="Ruckert C."/>
        </authorList>
    </citation>
    <scope>NUCLEOTIDE SEQUENCE</scope>
    <source>
        <strain evidence="2">VKM B-2748</strain>
    </source>
</reference>
<sequence>MRTNLTCAALAAAFAGLGSAAWAAPIKVAAFEFELLDTSAEGDIRGAARPDELQRIDQVSAQLRTFLTSKGLELVDVAPAQKDIDAQKLMTCGACPAGIAKTLGADYSAIGYVQKVSNLILNLNVEIRDARTGEVVRKGSADIRGNTEESWRHGLSYLMRHTILEQPLPPVKAP</sequence>
<reference evidence="2" key="2">
    <citation type="submission" date="2023-01" db="EMBL/GenBank/DDBJ databases">
        <authorList>
            <person name="Sun Q."/>
            <person name="Evtushenko L."/>
        </authorList>
    </citation>
    <scope>NUCLEOTIDE SEQUENCE</scope>
    <source>
        <strain evidence="2">VKM B-2748</strain>
    </source>
</reference>
<accession>A0A9W6JMR4</accession>